<dbReference type="PANTHER" id="PTHR33153:SF3">
    <property type="entry name" value="TRAFFICKING PROTEIN PARTICLE COMPLEX SUBUNIT 11 DOMAIN-CONTAINING PROTEIN"/>
    <property type="match status" value="1"/>
</dbReference>
<dbReference type="EMBL" id="CAJPWZ010000678">
    <property type="protein sequence ID" value="CAG2198445.1"/>
    <property type="molecule type" value="Genomic_DNA"/>
</dbReference>
<feature type="compositionally biased region" description="Acidic residues" evidence="1">
    <location>
        <begin position="83"/>
        <end position="117"/>
    </location>
</feature>
<feature type="compositionally biased region" description="Acidic residues" evidence="1">
    <location>
        <begin position="345"/>
        <end position="354"/>
    </location>
</feature>
<proteinExistence type="predicted"/>
<feature type="domain" description="DUF7869" evidence="2">
    <location>
        <begin position="682"/>
        <end position="862"/>
    </location>
</feature>
<feature type="region of interest" description="Disordered" evidence="1">
    <location>
        <begin position="343"/>
        <end position="384"/>
    </location>
</feature>
<dbReference type="OrthoDB" id="6771640at2759"/>
<accession>A0A8S3QZQ6</accession>
<dbReference type="AlphaFoldDB" id="A0A8S3QZQ6"/>
<feature type="compositionally biased region" description="Acidic residues" evidence="1">
    <location>
        <begin position="125"/>
        <end position="135"/>
    </location>
</feature>
<comment type="caution">
    <text evidence="3">The sequence shown here is derived from an EMBL/GenBank/DDBJ whole genome shotgun (WGS) entry which is preliminary data.</text>
</comment>
<evidence type="ECO:0000256" key="1">
    <source>
        <dbReference type="SAM" id="MobiDB-lite"/>
    </source>
</evidence>
<sequence>MFLSCSRETRNQLKHRDSQEEHRNNRKHKGTTRRRLTDTKEHKNHQRKHKNHQRKHKNHQRKHKTQERKDTEETQEPPKETQEPPEETQEPPEETQEPPEETQEPPEETQEPPEETQEPPKETQEPPEETQEPPEDILSKDDFVLVELPIEKTSRTKQFIGKIISISEHDIDVSFMKKNKTGKFIWPEVIDQKDAVESLHFNGGKEWIPADTSTPRKYFDLTPFLESDNDDTDSANIENDGLSKGKVFDLTPFLESDDNDDTDSAEVTNDRLSRGKVFDLTPFLESDDNDDTDSAEVTNDRLSRGKVFDLTPFLESDDNDDTDSAEVTNDGLSRGKVFDLTPFLESDDNDDTDSAEVTNDGLSRVSLTNNGIDENTDDDNDDNTTSYCLQSYEDEVPVNIGAYLLFPDKIRGDLRNQCLCKQQCSEKLFQVENIIYKIQHMRSNLQGYRQGAKRSSKILDLMRNTIYDDTCTIKRKETPFPWKNNLRKWTDLLGIITATYYRLLKLLKEDIMMVEKVRKNHYHNIKGLHAVAFMDNFIDEYGDPSPERDVVLLPDCINIKYMYDEYKTIPGLCLKERRFYQLFSEKFEKIVSFVKTKNINPCDICMKVKMGMHKLKDAVKKDQLKKDLKVHLDRQRSERRDYYKKKDEALMKPKDVLSVIIDGMDQSKTNIPHFKGWTRPKCGAAALKTHITGCLVHGSQLYLYTDLLQWPHDPNLTITCLVNAITSNTKVLPPKLYVQCDNCGRENKNKYVIGFLALHWLPAYLSFLLKGHTHEDIDQRFSVISHRLRRVNAMTLPQLQKEIESSFHDKPHQEVLACVRDVKSWLENSLCEMSFHSFQHQFWLFCDRPNHVTMKYRKFSTDSWLPETDQNQIELFDLDITGNNTIPQGIPQICKQQYDDSRIEMVRNAIVKMKNFFNFQEYTWWMEFLNNPTKTTPKITRWPLTHLQKIHKIQDIPKQLVPTADAEPTCISEMLENEGLAREIILLDGPILQCSKCAIGKLGMCGHVTDFIVIVVGYDTQSPYRQPRGLRSTLYNPIKVPLPPVADLCSAISDIDNSCILLSVTSQHNTSNMIDKRFRKYEKGSAISNQQKLSSHFILNVLDADFPLLPLENIMENELHVVLEKKKSTSFDSICVSAEKSHNIEDMIRLQSVDPKWHAIHKDRLTASVAGDIVKRRAGLYMFIEKKCTHLLQVKGCS</sequence>
<evidence type="ECO:0000313" key="4">
    <source>
        <dbReference type="Proteomes" id="UP000683360"/>
    </source>
</evidence>
<name>A0A8S3QZQ6_MYTED</name>
<gene>
    <name evidence="3" type="ORF">MEDL_13205</name>
</gene>
<evidence type="ECO:0000259" key="2">
    <source>
        <dbReference type="Pfam" id="PF25273"/>
    </source>
</evidence>
<feature type="compositionally biased region" description="Polar residues" evidence="1">
    <location>
        <begin position="355"/>
        <end position="367"/>
    </location>
</feature>
<feature type="compositionally biased region" description="Basic residues" evidence="1">
    <location>
        <begin position="42"/>
        <end position="66"/>
    </location>
</feature>
<organism evidence="3 4">
    <name type="scientific">Mytilus edulis</name>
    <name type="common">Blue mussel</name>
    <dbReference type="NCBI Taxonomy" id="6550"/>
    <lineage>
        <taxon>Eukaryota</taxon>
        <taxon>Metazoa</taxon>
        <taxon>Spiralia</taxon>
        <taxon>Lophotrochozoa</taxon>
        <taxon>Mollusca</taxon>
        <taxon>Bivalvia</taxon>
        <taxon>Autobranchia</taxon>
        <taxon>Pteriomorphia</taxon>
        <taxon>Mytilida</taxon>
        <taxon>Mytiloidea</taxon>
        <taxon>Mytilidae</taxon>
        <taxon>Mytilinae</taxon>
        <taxon>Mytilus</taxon>
    </lineage>
</organism>
<feature type="compositionally biased region" description="Basic and acidic residues" evidence="1">
    <location>
        <begin position="67"/>
        <end position="82"/>
    </location>
</feature>
<dbReference type="Proteomes" id="UP000683360">
    <property type="component" value="Unassembled WGS sequence"/>
</dbReference>
<dbReference type="Pfam" id="PF25273">
    <property type="entry name" value="DUF7869"/>
    <property type="match status" value="1"/>
</dbReference>
<feature type="compositionally biased region" description="Basic and acidic residues" evidence="1">
    <location>
        <begin position="7"/>
        <end position="23"/>
    </location>
</feature>
<feature type="region of interest" description="Disordered" evidence="1">
    <location>
        <begin position="1"/>
        <end position="140"/>
    </location>
</feature>
<evidence type="ECO:0000313" key="3">
    <source>
        <dbReference type="EMBL" id="CAG2198445.1"/>
    </source>
</evidence>
<dbReference type="PANTHER" id="PTHR33153">
    <property type="entry name" value="MYND-TYPE DOMAIN-CONTAINING PROTEIN"/>
    <property type="match status" value="1"/>
</dbReference>
<dbReference type="InterPro" id="IPR057191">
    <property type="entry name" value="DUF7869"/>
</dbReference>
<feature type="compositionally biased region" description="Basic residues" evidence="1">
    <location>
        <begin position="24"/>
        <end position="34"/>
    </location>
</feature>
<keyword evidence="4" id="KW-1185">Reference proteome</keyword>
<reference evidence="3" key="1">
    <citation type="submission" date="2021-03" db="EMBL/GenBank/DDBJ databases">
        <authorList>
            <person name="Bekaert M."/>
        </authorList>
    </citation>
    <scope>NUCLEOTIDE SEQUENCE</scope>
</reference>
<protein>
    <recommendedName>
        <fullName evidence="2">DUF7869 domain-containing protein</fullName>
    </recommendedName>
</protein>